<protein>
    <recommendedName>
        <fullName evidence="3">AB hydrolase-1 domain-containing protein</fullName>
    </recommendedName>
</protein>
<evidence type="ECO:0000256" key="1">
    <source>
        <dbReference type="ARBA" id="ARBA00022801"/>
    </source>
</evidence>
<keyword evidence="1" id="KW-0378">Hydrolase</keyword>
<gene>
    <name evidence="4" type="ORF">K7X08_022917</name>
</gene>
<evidence type="ECO:0000313" key="4">
    <source>
        <dbReference type="EMBL" id="KAJ8556159.1"/>
    </source>
</evidence>
<dbReference type="Gene3D" id="3.40.50.1820">
    <property type="entry name" value="alpha/beta hydrolase"/>
    <property type="match status" value="1"/>
</dbReference>
<evidence type="ECO:0000259" key="3">
    <source>
        <dbReference type="Pfam" id="PF00561"/>
    </source>
</evidence>
<dbReference type="InterPro" id="IPR000639">
    <property type="entry name" value="Epox_hydrolase-like"/>
</dbReference>
<dbReference type="SUPFAM" id="SSF53474">
    <property type="entry name" value="alpha/beta-Hydrolases"/>
    <property type="match status" value="1"/>
</dbReference>
<evidence type="ECO:0000256" key="2">
    <source>
        <dbReference type="ARBA" id="ARBA00038334"/>
    </source>
</evidence>
<dbReference type="PANTHER" id="PTHR43329">
    <property type="entry name" value="EPOXIDE HYDROLASE"/>
    <property type="match status" value="1"/>
</dbReference>
<proteinExistence type="inferred from homology"/>
<dbReference type="InterPro" id="IPR000073">
    <property type="entry name" value="AB_hydrolase_1"/>
</dbReference>
<dbReference type="GO" id="GO:0016787">
    <property type="term" value="F:hydrolase activity"/>
    <property type="evidence" value="ECO:0007669"/>
    <property type="project" value="UniProtKB-KW"/>
</dbReference>
<comment type="similarity">
    <text evidence="2">Belongs to the AB hydrolase superfamily. Epoxide hydrolase family.</text>
</comment>
<accession>A0A9Q1REN7</accession>
<dbReference type="Pfam" id="PF00561">
    <property type="entry name" value="Abhydrolase_1"/>
    <property type="match status" value="1"/>
</dbReference>
<organism evidence="4 5">
    <name type="scientific">Anisodus acutangulus</name>
    <dbReference type="NCBI Taxonomy" id="402998"/>
    <lineage>
        <taxon>Eukaryota</taxon>
        <taxon>Viridiplantae</taxon>
        <taxon>Streptophyta</taxon>
        <taxon>Embryophyta</taxon>
        <taxon>Tracheophyta</taxon>
        <taxon>Spermatophyta</taxon>
        <taxon>Magnoliopsida</taxon>
        <taxon>eudicotyledons</taxon>
        <taxon>Gunneridae</taxon>
        <taxon>Pentapetalae</taxon>
        <taxon>asterids</taxon>
        <taxon>lamiids</taxon>
        <taxon>Solanales</taxon>
        <taxon>Solanaceae</taxon>
        <taxon>Solanoideae</taxon>
        <taxon>Hyoscyameae</taxon>
        <taxon>Anisodus</taxon>
    </lineage>
</organism>
<sequence length="98" mass="11190">MEKIQHNYVNVSGLKLHFAEIGTGPVVVFLHGFPKLWYLWRHQMIAVAEAGFRAIAPDYRGYGLSKLPKEPEKTTFKDLVDDLLDMLDSLGIHRVKNP</sequence>
<name>A0A9Q1REN7_9SOLA</name>
<dbReference type="EMBL" id="JAJAGQ010000008">
    <property type="protein sequence ID" value="KAJ8556159.1"/>
    <property type="molecule type" value="Genomic_DNA"/>
</dbReference>
<keyword evidence="5" id="KW-1185">Reference proteome</keyword>
<dbReference type="InterPro" id="IPR029058">
    <property type="entry name" value="AB_hydrolase_fold"/>
</dbReference>
<dbReference type="OrthoDB" id="7130006at2759"/>
<reference evidence="5" key="1">
    <citation type="journal article" date="2023" name="Proc. Natl. Acad. Sci. U.S.A.">
        <title>Genomic and structural basis for evolution of tropane alkaloid biosynthesis.</title>
        <authorList>
            <person name="Wanga Y.-J."/>
            <person name="Taina T."/>
            <person name="Yua J.-Y."/>
            <person name="Lia J."/>
            <person name="Xua B."/>
            <person name="Chenc J."/>
            <person name="D'Auriad J.C."/>
            <person name="Huanga J.-P."/>
            <person name="Huanga S.-X."/>
        </authorList>
    </citation>
    <scope>NUCLEOTIDE SEQUENCE [LARGE SCALE GENOMIC DNA]</scope>
    <source>
        <strain evidence="5">cv. KIB-2019</strain>
    </source>
</reference>
<comment type="caution">
    <text evidence="4">The sequence shown here is derived from an EMBL/GenBank/DDBJ whole genome shotgun (WGS) entry which is preliminary data.</text>
</comment>
<dbReference type="Proteomes" id="UP001152561">
    <property type="component" value="Unassembled WGS sequence"/>
</dbReference>
<dbReference type="PRINTS" id="PR00412">
    <property type="entry name" value="EPOXHYDRLASE"/>
</dbReference>
<dbReference type="AlphaFoldDB" id="A0A9Q1REN7"/>
<feature type="domain" description="AB hydrolase-1" evidence="3">
    <location>
        <begin position="25"/>
        <end position="95"/>
    </location>
</feature>
<evidence type="ECO:0000313" key="5">
    <source>
        <dbReference type="Proteomes" id="UP001152561"/>
    </source>
</evidence>